<keyword evidence="3" id="KW-1185">Reference proteome</keyword>
<feature type="domain" description="ESPR" evidence="1">
    <location>
        <begin position="1"/>
        <end position="39"/>
    </location>
</feature>
<comment type="caution">
    <text evidence="2">The sequence shown here is derived from an EMBL/GenBank/DDBJ whole genome shotgun (WGS) entry which is preliminary data.</text>
</comment>
<name>A0AAI9SBM5_9BURK</name>
<dbReference type="InterPro" id="IPR024973">
    <property type="entry name" value="ESPR"/>
</dbReference>
<dbReference type="InterPro" id="IPR011050">
    <property type="entry name" value="Pectin_lyase_fold/virulence"/>
</dbReference>
<gene>
    <name evidence="2" type="ORF">GBM96_07335</name>
</gene>
<protein>
    <recommendedName>
        <fullName evidence="1">ESPR domain-containing protein</fullName>
    </recommendedName>
</protein>
<sequence>MNSAYRVIFSKVRNALMVVNELSSSVQKGKGCTTVESTSRQKTSFWIVGGVLAAFASLSATQASAAGLETENLLGFQNVVHQVTGVNQDYFGGTHRYSDQHIQATDQIFSGNQLRAEEQVKSDAQGGALYLFSSGATQHENTRYSFTDVTFANNLVYTTSNQDNRASAIGGALVIKGGETTFTNTVFNGNTAQAADTNKNTSSSSAYGGGTAAGGAIFADSTRNTYNYKATLTFSATENGLVSSGNTVKSGVEHPFTDGYTTKVPTAGGFLFMDRDPELPAVYYSRDFGRSVSGLKRS</sequence>
<organism evidence="2 3">
    <name type="scientific">Sutterella seckii</name>
    <dbReference type="NCBI Taxonomy" id="1944635"/>
    <lineage>
        <taxon>Bacteria</taxon>
        <taxon>Pseudomonadati</taxon>
        <taxon>Pseudomonadota</taxon>
        <taxon>Betaproteobacteria</taxon>
        <taxon>Burkholderiales</taxon>
        <taxon>Sutterellaceae</taxon>
        <taxon>Sutterella</taxon>
    </lineage>
</organism>
<accession>A0AAI9SBM5</accession>
<dbReference type="Pfam" id="PF13018">
    <property type="entry name" value="ESPR"/>
    <property type="match status" value="1"/>
</dbReference>
<evidence type="ECO:0000313" key="2">
    <source>
        <dbReference type="EMBL" id="KAB7650982.1"/>
    </source>
</evidence>
<dbReference type="AlphaFoldDB" id="A0AAI9SBM5"/>
<reference evidence="2 3" key="1">
    <citation type="submission" date="2019-10" db="EMBL/GenBank/DDBJ databases">
        <title>Genome diversity of Sutterella seckii.</title>
        <authorList>
            <person name="Chaplin A.V."/>
            <person name="Sokolova S.R."/>
            <person name="Mosin K.A."/>
            <person name="Ivanova E.L."/>
            <person name="Kochetkova T.O."/>
            <person name="Goltsov A.Y."/>
            <person name="Trofimov D.Y."/>
            <person name="Efimov B.A."/>
        </authorList>
    </citation>
    <scope>NUCLEOTIDE SEQUENCE [LARGE SCALE GENOMIC DNA]</scope>
    <source>
        <strain evidence="2 3">ASD3426</strain>
    </source>
</reference>
<dbReference type="SUPFAM" id="SSF51126">
    <property type="entry name" value="Pectin lyase-like"/>
    <property type="match status" value="1"/>
</dbReference>
<dbReference type="RefSeq" id="WP_139687083.1">
    <property type="nucleotide sequence ID" value="NZ_WEHW01000024.1"/>
</dbReference>
<proteinExistence type="predicted"/>
<dbReference type="EMBL" id="WEHW01000024">
    <property type="protein sequence ID" value="KAB7650982.1"/>
    <property type="molecule type" value="Genomic_DNA"/>
</dbReference>
<evidence type="ECO:0000313" key="3">
    <source>
        <dbReference type="Proteomes" id="UP000469462"/>
    </source>
</evidence>
<evidence type="ECO:0000259" key="1">
    <source>
        <dbReference type="Pfam" id="PF13018"/>
    </source>
</evidence>
<dbReference type="Proteomes" id="UP000469462">
    <property type="component" value="Unassembled WGS sequence"/>
</dbReference>